<dbReference type="EMBL" id="KN437455">
    <property type="protein sequence ID" value="KHG26591.1"/>
    <property type="molecule type" value="Genomic_DNA"/>
</dbReference>
<accession>A0A0B0PT53</accession>
<proteinExistence type="predicted"/>
<evidence type="ECO:0000313" key="2">
    <source>
        <dbReference type="Proteomes" id="UP000032142"/>
    </source>
</evidence>
<keyword evidence="2" id="KW-1185">Reference proteome</keyword>
<gene>
    <name evidence="1" type="ORF">F383_33878</name>
</gene>
<name>A0A0B0PT53_GOSAR</name>
<organism evidence="1 2">
    <name type="scientific">Gossypium arboreum</name>
    <name type="common">Tree cotton</name>
    <name type="synonym">Gossypium nanking</name>
    <dbReference type="NCBI Taxonomy" id="29729"/>
    <lineage>
        <taxon>Eukaryota</taxon>
        <taxon>Viridiplantae</taxon>
        <taxon>Streptophyta</taxon>
        <taxon>Embryophyta</taxon>
        <taxon>Tracheophyta</taxon>
        <taxon>Spermatophyta</taxon>
        <taxon>Magnoliopsida</taxon>
        <taxon>eudicotyledons</taxon>
        <taxon>Gunneridae</taxon>
        <taxon>Pentapetalae</taxon>
        <taxon>rosids</taxon>
        <taxon>malvids</taxon>
        <taxon>Malvales</taxon>
        <taxon>Malvaceae</taxon>
        <taxon>Malvoideae</taxon>
        <taxon>Gossypium</taxon>
    </lineage>
</organism>
<protein>
    <submittedName>
        <fullName evidence="1">Uncharacterized protein</fullName>
    </submittedName>
</protein>
<evidence type="ECO:0000313" key="1">
    <source>
        <dbReference type="EMBL" id="KHG26591.1"/>
    </source>
</evidence>
<sequence length="10" mass="1077">MECMAGNPQP</sequence>
<dbReference type="Proteomes" id="UP000032142">
    <property type="component" value="Unassembled WGS sequence"/>
</dbReference>
<reference evidence="2" key="1">
    <citation type="submission" date="2014-09" db="EMBL/GenBank/DDBJ databases">
        <authorList>
            <person name="Mudge J."/>
            <person name="Ramaraj T."/>
            <person name="Lindquist I.E."/>
            <person name="Bharti A.K."/>
            <person name="Sundararajan A."/>
            <person name="Cameron C.T."/>
            <person name="Woodward J.E."/>
            <person name="May G.D."/>
            <person name="Brubaker C."/>
            <person name="Broadhvest J."/>
            <person name="Wilkins T.A."/>
        </authorList>
    </citation>
    <scope>NUCLEOTIDE SEQUENCE</scope>
    <source>
        <strain evidence="2">cv. AKA8401</strain>
    </source>
</reference>